<dbReference type="PANTHER" id="PTHR30629:SF2">
    <property type="entry name" value="PROPHAGE INTEGRASE INTS-RELATED"/>
    <property type="match status" value="1"/>
</dbReference>
<name>A0AAE2ZQP3_9HYPH</name>
<dbReference type="RefSeq" id="WP_220229870.1">
    <property type="nucleotide sequence ID" value="NZ_JAICBX010000003.1"/>
</dbReference>
<dbReference type="GO" id="GO:0006310">
    <property type="term" value="P:DNA recombination"/>
    <property type="evidence" value="ECO:0007669"/>
    <property type="project" value="UniProtKB-KW"/>
</dbReference>
<dbReference type="InterPro" id="IPR010998">
    <property type="entry name" value="Integrase_recombinase_N"/>
</dbReference>
<dbReference type="InterPro" id="IPR050808">
    <property type="entry name" value="Phage_Integrase"/>
</dbReference>
<accession>A0AAE2ZQP3</accession>
<dbReference type="SUPFAM" id="SSF56349">
    <property type="entry name" value="DNA breaking-rejoining enzymes"/>
    <property type="match status" value="1"/>
</dbReference>
<keyword evidence="4" id="KW-0233">DNA recombination</keyword>
<evidence type="ECO:0000256" key="3">
    <source>
        <dbReference type="ARBA" id="ARBA00023125"/>
    </source>
</evidence>
<dbReference type="InterPro" id="IPR002104">
    <property type="entry name" value="Integrase_catalytic"/>
</dbReference>
<dbReference type="CDD" id="cd01184">
    <property type="entry name" value="INT_C_like_1"/>
    <property type="match status" value="1"/>
</dbReference>
<protein>
    <submittedName>
        <fullName evidence="6">Site-specific integrase</fullName>
    </submittedName>
</protein>
<dbReference type="GO" id="GO:0003677">
    <property type="term" value="F:DNA binding"/>
    <property type="evidence" value="ECO:0007669"/>
    <property type="project" value="UniProtKB-KW"/>
</dbReference>
<keyword evidence="2" id="KW-0229">DNA integration</keyword>
<organism evidence="6 7">
    <name type="scientific">Flavimaribacter sediminis</name>
    <dbReference type="NCBI Taxonomy" id="2865987"/>
    <lineage>
        <taxon>Bacteria</taxon>
        <taxon>Pseudomonadati</taxon>
        <taxon>Pseudomonadota</taxon>
        <taxon>Alphaproteobacteria</taxon>
        <taxon>Hyphomicrobiales</taxon>
        <taxon>Rhizobiaceae</taxon>
        <taxon>Flavimaribacter</taxon>
    </lineage>
</organism>
<evidence type="ECO:0000259" key="5">
    <source>
        <dbReference type="PROSITE" id="PS51898"/>
    </source>
</evidence>
<dbReference type="InterPro" id="IPR011010">
    <property type="entry name" value="DNA_brk_join_enz"/>
</dbReference>
<dbReference type="AlphaFoldDB" id="A0AAE2ZQP3"/>
<dbReference type="Gene3D" id="1.10.443.10">
    <property type="entry name" value="Intergrase catalytic core"/>
    <property type="match status" value="1"/>
</dbReference>
<dbReference type="InterPro" id="IPR013762">
    <property type="entry name" value="Integrase-like_cat_sf"/>
</dbReference>
<dbReference type="PANTHER" id="PTHR30629">
    <property type="entry name" value="PROPHAGE INTEGRASE"/>
    <property type="match status" value="1"/>
</dbReference>
<feature type="domain" description="Tyr recombinase" evidence="5">
    <location>
        <begin position="266"/>
        <end position="465"/>
    </location>
</feature>
<dbReference type="EMBL" id="JAICBX010000003">
    <property type="protein sequence ID" value="MBW8639166.1"/>
    <property type="molecule type" value="Genomic_DNA"/>
</dbReference>
<evidence type="ECO:0000256" key="4">
    <source>
        <dbReference type="ARBA" id="ARBA00023172"/>
    </source>
</evidence>
<keyword evidence="3" id="KW-0238">DNA-binding</keyword>
<dbReference type="Proteomes" id="UP001196509">
    <property type="component" value="Unassembled WGS sequence"/>
</dbReference>
<dbReference type="Gene3D" id="1.10.150.130">
    <property type="match status" value="1"/>
</dbReference>
<keyword evidence="7" id="KW-1185">Reference proteome</keyword>
<evidence type="ECO:0000256" key="1">
    <source>
        <dbReference type="ARBA" id="ARBA00008857"/>
    </source>
</evidence>
<comment type="caution">
    <text evidence="6">The sequence shown here is derived from an EMBL/GenBank/DDBJ whole genome shotgun (WGS) entry which is preliminary data.</text>
</comment>
<gene>
    <name evidence="6" type="ORF">K1W69_18365</name>
</gene>
<evidence type="ECO:0000313" key="7">
    <source>
        <dbReference type="Proteomes" id="UP001196509"/>
    </source>
</evidence>
<evidence type="ECO:0000313" key="6">
    <source>
        <dbReference type="EMBL" id="MBW8639166.1"/>
    </source>
</evidence>
<comment type="similarity">
    <text evidence="1">Belongs to the 'phage' integrase family.</text>
</comment>
<proteinExistence type="inferred from homology"/>
<reference evidence="6" key="1">
    <citation type="submission" date="2021-08" db="EMBL/GenBank/DDBJ databases">
        <title>Hoeflea bacterium WL0058 sp. nov., isolated from the sediment.</title>
        <authorList>
            <person name="Wang L."/>
            <person name="Zhang D."/>
        </authorList>
    </citation>
    <scope>NUCLEOTIDE SEQUENCE</scope>
    <source>
        <strain evidence="6">WL0058</strain>
    </source>
</reference>
<dbReference type="PROSITE" id="PS51898">
    <property type="entry name" value="TYR_RECOMBINASE"/>
    <property type="match status" value="1"/>
</dbReference>
<dbReference type="Pfam" id="PF00589">
    <property type="entry name" value="Phage_integrase"/>
    <property type="match status" value="1"/>
</dbReference>
<dbReference type="GO" id="GO:0015074">
    <property type="term" value="P:DNA integration"/>
    <property type="evidence" value="ECO:0007669"/>
    <property type="project" value="UniProtKB-KW"/>
</dbReference>
<evidence type="ECO:0000256" key="2">
    <source>
        <dbReference type="ARBA" id="ARBA00022908"/>
    </source>
</evidence>
<sequence>MQYREMRETLSKHFSQLLEAQRNHIDATGPLSQLDRSVLQGSLRVAEGAVGGRNTLSLTDDDNLTLQAFVAEYELPVESGTPEFEMLRRELHKAYRAYCRSVLQYDDEQRDYDFGARISGHQAGTFSDIDTEYFTLNAVVRDYIAENDQAKSWAPRSRDQKISQLSLLEEVLGSNTDIAKVTIKEAQHVKRVIMSYPKNKNKLPHTKHLSIDDILQRTGLERLSTQSMNGYIQTYGGLFEWARRQGYVKENVFSGLSIRKAKNSKPVRTGFTKEQVENMIDELVTNSHDLLTRDYQLWVTLIAVYTGARLNEICQLQTVDVKQENGVWCLSFNDEGEQKRLKTQASRRIVPIHSQLNELGFLTYCTEQQQSSNTRLFPELSYSPKHGYARMPSRWFNEQFLPRLGLKSRLLVFHSFRETMATALFHAGIEQPLVQSIVGHQREGVTQQHYFKDDYTIQQRRDALEKVSYSLPGQYR</sequence>